<dbReference type="EMBL" id="BKCJ011084428">
    <property type="protein sequence ID" value="GFC82417.1"/>
    <property type="molecule type" value="Genomic_DNA"/>
</dbReference>
<evidence type="ECO:0000313" key="1">
    <source>
        <dbReference type="EMBL" id="GFC82417.1"/>
    </source>
</evidence>
<gene>
    <name evidence="1" type="ORF">Tci_854387</name>
</gene>
<organism evidence="1">
    <name type="scientific">Tanacetum cinerariifolium</name>
    <name type="common">Dalmatian daisy</name>
    <name type="synonym">Chrysanthemum cinerariifolium</name>
    <dbReference type="NCBI Taxonomy" id="118510"/>
    <lineage>
        <taxon>Eukaryota</taxon>
        <taxon>Viridiplantae</taxon>
        <taxon>Streptophyta</taxon>
        <taxon>Embryophyta</taxon>
        <taxon>Tracheophyta</taxon>
        <taxon>Spermatophyta</taxon>
        <taxon>Magnoliopsida</taxon>
        <taxon>eudicotyledons</taxon>
        <taxon>Gunneridae</taxon>
        <taxon>Pentapetalae</taxon>
        <taxon>asterids</taxon>
        <taxon>campanulids</taxon>
        <taxon>Asterales</taxon>
        <taxon>Asteraceae</taxon>
        <taxon>Asteroideae</taxon>
        <taxon>Anthemideae</taxon>
        <taxon>Anthemidinae</taxon>
        <taxon>Tanacetum</taxon>
    </lineage>
</organism>
<comment type="caution">
    <text evidence="1">The sequence shown here is derived from an EMBL/GenBank/DDBJ whole genome shotgun (WGS) entry which is preliminary data.</text>
</comment>
<name>A0A699RB65_TANCI</name>
<dbReference type="AlphaFoldDB" id="A0A699RB65"/>
<proteinExistence type="predicted"/>
<feature type="non-terminal residue" evidence="1">
    <location>
        <position position="1"/>
    </location>
</feature>
<sequence>SNVNAARLELKLFRDAAAAAHMKDAAAAAHMK</sequence>
<reference evidence="1" key="1">
    <citation type="journal article" date="2019" name="Sci. Rep.">
        <title>Draft genome of Tanacetum cinerariifolium, the natural source of mosquito coil.</title>
        <authorList>
            <person name="Yamashiro T."/>
            <person name="Shiraishi A."/>
            <person name="Satake H."/>
            <person name="Nakayama K."/>
        </authorList>
    </citation>
    <scope>NUCLEOTIDE SEQUENCE</scope>
</reference>
<protein>
    <submittedName>
        <fullName evidence="1">Uncharacterized protein</fullName>
    </submittedName>
</protein>
<accession>A0A699RB65</accession>